<evidence type="ECO:0000256" key="1">
    <source>
        <dbReference type="ARBA" id="ARBA00006096"/>
    </source>
</evidence>
<evidence type="ECO:0000256" key="2">
    <source>
        <dbReference type="ARBA" id="ARBA00022801"/>
    </source>
</evidence>
<keyword evidence="4" id="KW-1185">Reference proteome</keyword>
<dbReference type="GO" id="GO:0004185">
    <property type="term" value="F:serine-type carboxypeptidase activity"/>
    <property type="evidence" value="ECO:0007669"/>
    <property type="project" value="InterPro"/>
</dbReference>
<gene>
    <name evidence="3" type="ORF">dnm_006270</name>
</gene>
<evidence type="ECO:0000313" key="4">
    <source>
        <dbReference type="Proteomes" id="UP000663722"/>
    </source>
</evidence>
<dbReference type="KEGG" id="dmm:dnm_006270"/>
<sequence>MMLKKNYIIWMAFFCFMFLGQPEVLWAGKLNHIKKFIGKKDAILVTDSRGNVLLSKNADNDLIPASTLKIFTSLAGLHYLGQDFRFVTEFYMDNDSNLKIKGYGDPLLISEILAELSETLGGKIQQFNDLVLDNSYFDPIIIPGVTTTLNPYDSPNGALCVNFNTVYAKQKNGGYVSAEPQTPLLPFALKKIKKYGLKKERVVFSQEQDEITLYAGHLFQYFLKKQGIKSEGKIRLGRIDKQNDTLIFKYTSRFSMEDVIKKLLEYSNNFIANQVFVTMGAKVYGPPGTLAKGVHAASAYAKNILKTENIRITEGSGISRKNKISAKDLYKFLETFEPYHTLMRHEGNEYYKTGSLSRVKTRAGYIEDKNGELYRFVLMLNTPRKSTHGIMSKLQKALP</sequence>
<dbReference type="GO" id="GO:0000270">
    <property type="term" value="P:peptidoglycan metabolic process"/>
    <property type="evidence" value="ECO:0007669"/>
    <property type="project" value="TreeGrafter"/>
</dbReference>
<dbReference type="PRINTS" id="PR00922">
    <property type="entry name" value="DADACBPTASE3"/>
</dbReference>
<reference evidence="3" key="1">
    <citation type="journal article" date="2021" name="Microb. Physiol.">
        <title>Proteogenomic Insights into the Physiology of Marine, Sulfate-Reducing, Filamentous Desulfonema limicola and Desulfonema magnum.</title>
        <authorList>
            <person name="Schnaars V."/>
            <person name="Wohlbrand L."/>
            <person name="Scheve S."/>
            <person name="Hinrichs C."/>
            <person name="Reinhardt R."/>
            <person name="Rabus R."/>
        </authorList>
    </citation>
    <scope>NUCLEOTIDE SEQUENCE</scope>
    <source>
        <strain evidence="3">4be13</strain>
    </source>
</reference>
<proteinExistence type="inferred from homology"/>
<dbReference type="GO" id="GO:0006508">
    <property type="term" value="P:proteolysis"/>
    <property type="evidence" value="ECO:0007669"/>
    <property type="project" value="InterPro"/>
</dbReference>
<dbReference type="Gene3D" id="3.40.710.10">
    <property type="entry name" value="DD-peptidase/beta-lactamase superfamily"/>
    <property type="match status" value="2"/>
</dbReference>
<evidence type="ECO:0000313" key="3">
    <source>
        <dbReference type="EMBL" id="QTA84628.1"/>
    </source>
</evidence>
<name>A0A975GLB0_9BACT</name>
<dbReference type="InterPro" id="IPR012338">
    <property type="entry name" value="Beta-lactam/transpept-like"/>
</dbReference>
<dbReference type="Pfam" id="PF02113">
    <property type="entry name" value="Peptidase_S13"/>
    <property type="match status" value="2"/>
</dbReference>
<dbReference type="AlphaFoldDB" id="A0A975GLB0"/>
<dbReference type="InterPro" id="IPR000667">
    <property type="entry name" value="Peptidase_S13"/>
</dbReference>
<dbReference type="Proteomes" id="UP000663722">
    <property type="component" value="Chromosome"/>
</dbReference>
<dbReference type="PANTHER" id="PTHR30023:SF0">
    <property type="entry name" value="PENICILLIN-SENSITIVE CARBOXYPEPTIDASE A"/>
    <property type="match status" value="1"/>
</dbReference>
<organism evidence="3 4">
    <name type="scientific">Desulfonema magnum</name>
    <dbReference type="NCBI Taxonomy" id="45655"/>
    <lineage>
        <taxon>Bacteria</taxon>
        <taxon>Pseudomonadati</taxon>
        <taxon>Thermodesulfobacteriota</taxon>
        <taxon>Desulfobacteria</taxon>
        <taxon>Desulfobacterales</taxon>
        <taxon>Desulfococcaceae</taxon>
        <taxon>Desulfonema</taxon>
    </lineage>
</organism>
<comment type="similarity">
    <text evidence="1">Belongs to the peptidase S13 family.</text>
</comment>
<dbReference type="PANTHER" id="PTHR30023">
    <property type="entry name" value="D-ALANYL-D-ALANINE CARBOXYPEPTIDASE"/>
    <property type="match status" value="1"/>
</dbReference>
<dbReference type="RefSeq" id="WP_207681039.1">
    <property type="nucleotide sequence ID" value="NZ_CP061800.1"/>
</dbReference>
<keyword evidence="2" id="KW-0378">Hydrolase</keyword>
<dbReference type="EMBL" id="CP061800">
    <property type="protein sequence ID" value="QTA84628.1"/>
    <property type="molecule type" value="Genomic_DNA"/>
</dbReference>
<protein>
    <submittedName>
        <fullName evidence="3">Peptidase, S13 family</fullName>
    </submittedName>
</protein>
<accession>A0A975GLB0</accession>
<dbReference type="SUPFAM" id="SSF56601">
    <property type="entry name" value="beta-lactamase/transpeptidase-like"/>
    <property type="match status" value="1"/>
</dbReference>